<accession>A0ABQ5DUH5</accession>
<reference evidence="1" key="2">
    <citation type="submission" date="2022-01" db="EMBL/GenBank/DDBJ databases">
        <authorList>
            <person name="Yamashiro T."/>
            <person name="Shiraishi A."/>
            <person name="Satake H."/>
            <person name="Nakayama K."/>
        </authorList>
    </citation>
    <scope>NUCLEOTIDE SEQUENCE</scope>
</reference>
<comment type="caution">
    <text evidence="1">The sequence shown here is derived from an EMBL/GenBank/DDBJ whole genome shotgun (WGS) entry which is preliminary data.</text>
</comment>
<sequence length="262" mass="28902">MASKVSNVGGNPNNVGSGIAERMTLRSVVNNFAHDDLFGAIQSVVSHVLGTKPAGNVNDETTMTNDGNEQASASFIEMTGVTHRGAGEYADVMARLTSDEHKAIMVEALWKKFLAKLKVESAPVVNNVNDRFQKVVKNKRNTNTGPTRPRSGFSGFVPSCFADLGLVPLSLSLFVLCHIGSWVFGQHFILCLYLESIQIELAEVFAFNLELFMDRLSLLNEHEHVTRLVHFGFSTQRLEQIAPVQLFNDWSEMSIEITCVSP</sequence>
<gene>
    <name evidence="1" type="ORF">Tco_0951555</name>
</gene>
<dbReference type="Proteomes" id="UP001151760">
    <property type="component" value="Unassembled WGS sequence"/>
</dbReference>
<evidence type="ECO:0000313" key="1">
    <source>
        <dbReference type="EMBL" id="GJT42840.1"/>
    </source>
</evidence>
<evidence type="ECO:0000313" key="2">
    <source>
        <dbReference type="Proteomes" id="UP001151760"/>
    </source>
</evidence>
<protein>
    <submittedName>
        <fullName evidence="1">Uncharacterized protein</fullName>
    </submittedName>
</protein>
<proteinExistence type="predicted"/>
<reference evidence="1" key="1">
    <citation type="journal article" date="2022" name="Int. J. Mol. Sci.">
        <title>Draft Genome of Tanacetum Coccineum: Genomic Comparison of Closely Related Tanacetum-Family Plants.</title>
        <authorList>
            <person name="Yamashiro T."/>
            <person name="Shiraishi A."/>
            <person name="Nakayama K."/>
            <person name="Satake H."/>
        </authorList>
    </citation>
    <scope>NUCLEOTIDE SEQUENCE</scope>
</reference>
<keyword evidence="2" id="KW-1185">Reference proteome</keyword>
<name>A0ABQ5DUH5_9ASTR</name>
<organism evidence="1 2">
    <name type="scientific">Tanacetum coccineum</name>
    <dbReference type="NCBI Taxonomy" id="301880"/>
    <lineage>
        <taxon>Eukaryota</taxon>
        <taxon>Viridiplantae</taxon>
        <taxon>Streptophyta</taxon>
        <taxon>Embryophyta</taxon>
        <taxon>Tracheophyta</taxon>
        <taxon>Spermatophyta</taxon>
        <taxon>Magnoliopsida</taxon>
        <taxon>eudicotyledons</taxon>
        <taxon>Gunneridae</taxon>
        <taxon>Pentapetalae</taxon>
        <taxon>asterids</taxon>
        <taxon>campanulids</taxon>
        <taxon>Asterales</taxon>
        <taxon>Asteraceae</taxon>
        <taxon>Asteroideae</taxon>
        <taxon>Anthemideae</taxon>
        <taxon>Anthemidinae</taxon>
        <taxon>Tanacetum</taxon>
    </lineage>
</organism>
<dbReference type="EMBL" id="BQNB010015679">
    <property type="protein sequence ID" value="GJT42840.1"/>
    <property type="molecule type" value="Genomic_DNA"/>
</dbReference>